<sequence>MRLAWFVFLNLCSRASNMTRHSSCTSCCCHASLLSHPKLVVRSVVPMAGLEEVCKRRNNFCSWKGMLLAASCSEPSNSHLYRAFLNSGVI</sequence>
<proteinExistence type="predicted"/>
<reference evidence="2" key="1">
    <citation type="submission" date="2019-12" db="EMBL/GenBank/DDBJ databases">
        <title>An insight into the sialome of adult female Ixodes ricinus ticks feeding for 6 days.</title>
        <authorList>
            <person name="Perner J."/>
            <person name="Ribeiro J.M.C."/>
        </authorList>
    </citation>
    <scope>NUCLEOTIDE SEQUENCE</scope>
    <source>
        <strain evidence="2">Semi-engorged</strain>
        <tissue evidence="2">Salivary glands</tissue>
    </source>
</reference>
<evidence type="ECO:0000256" key="1">
    <source>
        <dbReference type="SAM" id="SignalP"/>
    </source>
</evidence>
<protein>
    <submittedName>
        <fullName evidence="2">Putative secreted protein</fullName>
    </submittedName>
</protein>
<keyword evidence="1" id="KW-0732">Signal</keyword>
<name>A0A6B0U769_IXORI</name>
<feature type="chain" id="PRO_5025476444" evidence="1">
    <location>
        <begin position="16"/>
        <end position="90"/>
    </location>
</feature>
<organism evidence="2">
    <name type="scientific">Ixodes ricinus</name>
    <name type="common">Common tick</name>
    <name type="synonym">Acarus ricinus</name>
    <dbReference type="NCBI Taxonomy" id="34613"/>
    <lineage>
        <taxon>Eukaryota</taxon>
        <taxon>Metazoa</taxon>
        <taxon>Ecdysozoa</taxon>
        <taxon>Arthropoda</taxon>
        <taxon>Chelicerata</taxon>
        <taxon>Arachnida</taxon>
        <taxon>Acari</taxon>
        <taxon>Parasitiformes</taxon>
        <taxon>Ixodida</taxon>
        <taxon>Ixodoidea</taxon>
        <taxon>Ixodidae</taxon>
        <taxon>Ixodinae</taxon>
        <taxon>Ixodes</taxon>
    </lineage>
</organism>
<dbReference type="AlphaFoldDB" id="A0A6B0U769"/>
<feature type="signal peptide" evidence="1">
    <location>
        <begin position="1"/>
        <end position="15"/>
    </location>
</feature>
<evidence type="ECO:0000313" key="2">
    <source>
        <dbReference type="EMBL" id="MXU86231.1"/>
    </source>
</evidence>
<accession>A0A6B0U769</accession>
<dbReference type="EMBL" id="GIFC01004148">
    <property type="protein sequence ID" value="MXU86231.1"/>
    <property type="molecule type" value="Transcribed_RNA"/>
</dbReference>